<sequence length="211" mass="22895">MAVTVKVTLVKPLIASSLPPCNLRQFLAPNSYNRGVIVRAAQMATATSTKPSKIIDSHLHVWASPQEAADLYPYFPGQEPILSGHVDFLLEKLRKSKRIPRKLISGYQEILIKLISRKTATYQSNPVCNCQQRRHHQEGVVCYGDEAGGDRLGGVVVGDDGYGDDDLADGGGVVVEIVVMVRLGRVGGGEGEIFVFSVGIGKRPRGGFCYE</sequence>
<dbReference type="AlphaFoldDB" id="A0A7J0DF48"/>
<evidence type="ECO:0000313" key="1">
    <source>
        <dbReference type="EMBL" id="GFS33953.1"/>
    </source>
</evidence>
<dbReference type="OrthoDB" id="2135488at2759"/>
<organism evidence="1 2">
    <name type="scientific">Actinidia rufa</name>
    <dbReference type="NCBI Taxonomy" id="165716"/>
    <lineage>
        <taxon>Eukaryota</taxon>
        <taxon>Viridiplantae</taxon>
        <taxon>Streptophyta</taxon>
        <taxon>Embryophyta</taxon>
        <taxon>Tracheophyta</taxon>
        <taxon>Spermatophyta</taxon>
        <taxon>Magnoliopsida</taxon>
        <taxon>eudicotyledons</taxon>
        <taxon>Gunneridae</taxon>
        <taxon>Pentapetalae</taxon>
        <taxon>asterids</taxon>
        <taxon>Ericales</taxon>
        <taxon>Actinidiaceae</taxon>
        <taxon>Actinidia</taxon>
    </lineage>
</organism>
<name>A0A7J0DF48_9ERIC</name>
<accession>A0A7J0DF48</accession>
<dbReference type="Proteomes" id="UP000585474">
    <property type="component" value="Unassembled WGS sequence"/>
</dbReference>
<dbReference type="EMBL" id="BJWL01000200">
    <property type="protein sequence ID" value="GFS33953.1"/>
    <property type="molecule type" value="Genomic_DNA"/>
</dbReference>
<proteinExistence type="predicted"/>
<comment type="caution">
    <text evidence="1">The sequence shown here is derived from an EMBL/GenBank/DDBJ whole genome shotgun (WGS) entry which is preliminary data.</text>
</comment>
<protein>
    <submittedName>
        <fullName evidence="1">Uncharacterized protein</fullName>
    </submittedName>
</protein>
<keyword evidence="2" id="KW-1185">Reference proteome</keyword>
<evidence type="ECO:0000313" key="2">
    <source>
        <dbReference type="Proteomes" id="UP000585474"/>
    </source>
</evidence>
<gene>
    <name evidence="1" type="ORF">Acr_00g0031440</name>
</gene>
<reference evidence="2" key="1">
    <citation type="submission" date="2019-07" db="EMBL/GenBank/DDBJ databases">
        <title>De Novo Assembly of kiwifruit Actinidia rufa.</title>
        <authorList>
            <person name="Sugita-Konishi S."/>
            <person name="Sato K."/>
            <person name="Mori E."/>
            <person name="Abe Y."/>
            <person name="Kisaki G."/>
            <person name="Hamano K."/>
            <person name="Suezawa K."/>
            <person name="Otani M."/>
            <person name="Fukuda T."/>
            <person name="Manabe T."/>
            <person name="Gomi K."/>
            <person name="Tabuchi M."/>
            <person name="Akimitsu K."/>
            <person name="Kataoka I."/>
        </authorList>
    </citation>
    <scope>NUCLEOTIDE SEQUENCE [LARGE SCALE GENOMIC DNA]</scope>
    <source>
        <strain evidence="2">cv. Fuchu</strain>
    </source>
</reference>